<feature type="region of interest" description="Disordered" evidence="1">
    <location>
        <begin position="29"/>
        <end position="57"/>
    </location>
</feature>
<protein>
    <submittedName>
        <fullName evidence="2">Uncharacterized protein</fullName>
    </submittedName>
</protein>
<feature type="region of interest" description="Disordered" evidence="1">
    <location>
        <begin position="288"/>
        <end position="330"/>
    </location>
</feature>
<evidence type="ECO:0000313" key="2">
    <source>
        <dbReference type="EMBL" id="KAK7093700.1"/>
    </source>
</evidence>
<name>A0AAN9AWA3_9CAEN</name>
<keyword evidence="3" id="KW-1185">Reference proteome</keyword>
<accession>A0AAN9AWA3</accession>
<reference evidence="2 3" key="1">
    <citation type="submission" date="2024-02" db="EMBL/GenBank/DDBJ databases">
        <title>Chromosome-scale genome assembly of the rough periwinkle Littorina saxatilis.</title>
        <authorList>
            <person name="De Jode A."/>
            <person name="Faria R."/>
            <person name="Formenti G."/>
            <person name="Sims Y."/>
            <person name="Smith T.P."/>
            <person name="Tracey A."/>
            <person name="Wood J.M.D."/>
            <person name="Zagrodzka Z.B."/>
            <person name="Johannesson K."/>
            <person name="Butlin R.K."/>
            <person name="Leder E.H."/>
        </authorList>
    </citation>
    <scope>NUCLEOTIDE SEQUENCE [LARGE SCALE GENOMIC DNA]</scope>
    <source>
        <strain evidence="2">Snail1</strain>
        <tissue evidence="2">Muscle</tissue>
    </source>
</reference>
<dbReference type="EMBL" id="JBAMIC010000019">
    <property type="protein sequence ID" value="KAK7093700.1"/>
    <property type="molecule type" value="Genomic_DNA"/>
</dbReference>
<dbReference type="AlphaFoldDB" id="A0AAN9AWA3"/>
<proteinExistence type="predicted"/>
<evidence type="ECO:0000313" key="3">
    <source>
        <dbReference type="Proteomes" id="UP001374579"/>
    </source>
</evidence>
<dbReference type="Proteomes" id="UP001374579">
    <property type="component" value="Unassembled WGS sequence"/>
</dbReference>
<comment type="caution">
    <text evidence="2">The sequence shown here is derived from an EMBL/GenBank/DDBJ whole genome shotgun (WGS) entry which is preliminary data.</text>
</comment>
<evidence type="ECO:0000256" key="1">
    <source>
        <dbReference type="SAM" id="MobiDB-lite"/>
    </source>
</evidence>
<sequence length="330" mass="37066">MSKEQNTFYKLVEGLKRKPLNKALETRRCSIEDSADSDDEGAAPPVNDPTNPKASRDLTNSEVHAAAELIHLKASAPEAHFKIQAAKAFDKLFTQLQLIARLEAEEHLQEARWFDNACFYLELTAQLLCVASLSGVATFIANWIPGGQATADSTSSRLGIVGTAGIVVAGVVQYVGKGSAKLLPSFRKRCDQHRKASASWMELKQDVKLVRIKLRDPDFSVDDVERSYRNAVGRRRELSESILVSLKTADWVHDDLMPEIKKSELGFLKAWPITGWKTSQEHRFDSLRSWPPADDERQKGEIGLQDLRPDFGQHGTRRRSYQNWENYTGS</sequence>
<gene>
    <name evidence="2" type="ORF">V1264_007400</name>
</gene>
<organism evidence="2 3">
    <name type="scientific">Littorina saxatilis</name>
    <dbReference type="NCBI Taxonomy" id="31220"/>
    <lineage>
        <taxon>Eukaryota</taxon>
        <taxon>Metazoa</taxon>
        <taxon>Spiralia</taxon>
        <taxon>Lophotrochozoa</taxon>
        <taxon>Mollusca</taxon>
        <taxon>Gastropoda</taxon>
        <taxon>Caenogastropoda</taxon>
        <taxon>Littorinimorpha</taxon>
        <taxon>Littorinoidea</taxon>
        <taxon>Littorinidae</taxon>
        <taxon>Littorina</taxon>
    </lineage>
</organism>
<feature type="compositionally biased region" description="Polar residues" evidence="1">
    <location>
        <begin position="321"/>
        <end position="330"/>
    </location>
</feature>
<feature type="compositionally biased region" description="Polar residues" evidence="1">
    <location>
        <begin position="48"/>
        <end position="57"/>
    </location>
</feature>